<evidence type="ECO:0000313" key="2">
    <source>
        <dbReference type="Proteomes" id="UP001589734"/>
    </source>
</evidence>
<gene>
    <name evidence="1" type="ORF">ACFFLS_04220</name>
</gene>
<dbReference type="InterPro" id="IPR025366">
    <property type="entry name" value="DUF4270"/>
</dbReference>
<dbReference type="RefSeq" id="WP_379683952.1">
    <property type="nucleotide sequence ID" value="NZ_JBHLYW010000005.1"/>
</dbReference>
<sequence length="554" mass="61656">MYNTSFIKKILVVAIVVFSYSCDKDFNAIGDDLISDDHFGLESEKYDVLAFNQEVTPIQSNALADNALGIYENPVFGTTTANFVTQVTLANYSPSIGADPVIESVVLKIPYHSHTTETLTEGGFKYELDSIYGPSTGKIKLSIYESGYQMRNSYFDNGSQYAQLYYTDQNALFDSYKVPTVLNDAADVKQNSEFVFDAAQMVDVIVDETTKAETKNYSKPEMRLSLNKDAFKRIIEAPASKLSAADVFQEYFKGLYFKVEKSGSSASNMALMDFSKGTITITYKCKTDSTTDAPETTETRTLGLNLTGSTASLLQEEKSQAFKNAITEGNINRTSGDERLYLKGGQGSLAVLKLFDQTDVSSYDSSNNLVNVPNGVSDQLDEIRHNFKVKNWRINEANMVFYIDADQLTTLGNEEQVKRVYLYNLTNNVVLADYSSDGTSAINSDPKNSRYIFGGMINLDNNKRGKTYKIRITDHLRSLIKDETVKNVDLGLVVTQSIGIVTSNILKEKNTYISQAPRASVMNPLGTILYGGRVSPNVPEDKRLRLEVYYTKPN</sequence>
<dbReference type="Proteomes" id="UP001589734">
    <property type="component" value="Unassembled WGS sequence"/>
</dbReference>
<comment type="caution">
    <text evidence="1">The sequence shown here is derived from an EMBL/GenBank/DDBJ whole genome shotgun (WGS) entry which is preliminary data.</text>
</comment>
<organism evidence="1 2">
    <name type="scientific">Flavobacterium procerum</name>
    <dbReference type="NCBI Taxonomy" id="1455569"/>
    <lineage>
        <taxon>Bacteria</taxon>
        <taxon>Pseudomonadati</taxon>
        <taxon>Bacteroidota</taxon>
        <taxon>Flavobacteriia</taxon>
        <taxon>Flavobacteriales</taxon>
        <taxon>Flavobacteriaceae</taxon>
        <taxon>Flavobacterium</taxon>
    </lineage>
</organism>
<proteinExistence type="predicted"/>
<evidence type="ECO:0000313" key="1">
    <source>
        <dbReference type="EMBL" id="MFC0076229.1"/>
    </source>
</evidence>
<name>A0ABV6BQD4_9FLAO</name>
<reference evidence="1 2" key="1">
    <citation type="submission" date="2024-09" db="EMBL/GenBank/DDBJ databases">
        <authorList>
            <person name="Sun Q."/>
            <person name="Mori K."/>
        </authorList>
    </citation>
    <scope>NUCLEOTIDE SEQUENCE [LARGE SCALE GENOMIC DNA]</scope>
    <source>
        <strain evidence="1 2">CGMCC 1.12926</strain>
    </source>
</reference>
<keyword evidence="2" id="KW-1185">Reference proteome</keyword>
<dbReference type="EMBL" id="JBHLYW010000005">
    <property type="protein sequence ID" value="MFC0076229.1"/>
    <property type="molecule type" value="Genomic_DNA"/>
</dbReference>
<accession>A0ABV6BQD4</accession>
<protein>
    <submittedName>
        <fullName evidence="1">DUF4270 domain-containing protein</fullName>
    </submittedName>
</protein>
<dbReference type="Pfam" id="PF14092">
    <property type="entry name" value="DUF4270"/>
    <property type="match status" value="1"/>
</dbReference>